<name>A0A391NKE3_9EUKA</name>
<keyword evidence="2" id="KW-1185">Reference proteome</keyword>
<organism evidence="1 2">
    <name type="scientific">Kipferlia bialata</name>
    <dbReference type="NCBI Taxonomy" id="797122"/>
    <lineage>
        <taxon>Eukaryota</taxon>
        <taxon>Metamonada</taxon>
        <taxon>Carpediemonas-like organisms</taxon>
        <taxon>Kipferlia</taxon>
    </lineage>
</organism>
<evidence type="ECO:0000313" key="2">
    <source>
        <dbReference type="Proteomes" id="UP000265618"/>
    </source>
</evidence>
<proteinExistence type="predicted"/>
<accession>A0A391NKE3</accession>
<reference evidence="1 2" key="1">
    <citation type="journal article" date="2018" name="PLoS ONE">
        <title>The draft genome of Kipferlia bialata reveals reductive genome evolution in fornicate parasites.</title>
        <authorList>
            <person name="Tanifuji G."/>
            <person name="Takabayashi S."/>
            <person name="Kume K."/>
            <person name="Takagi M."/>
            <person name="Nakayama T."/>
            <person name="Kamikawa R."/>
            <person name="Inagaki Y."/>
            <person name="Hashimoto T."/>
        </authorList>
    </citation>
    <scope>NUCLEOTIDE SEQUENCE [LARGE SCALE GENOMIC DNA]</scope>
    <source>
        <strain evidence="1">NY0173</strain>
    </source>
</reference>
<gene>
    <name evidence="1" type="ORF">KIPB_004063</name>
</gene>
<dbReference type="EMBL" id="BDIP01000835">
    <property type="protein sequence ID" value="GCA62524.1"/>
    <property type="molecule type" value="Genomic_DNA"/>
</dbReference>
<comment type="caution">
    <text evidence="1">The sequence shown here is derived from an EMBL/GenBank/DDBJ whole genome shotgun (WGS) entry which is preliminary data.</text>
</comment>
<protein>
    <submittedName>
        <fullName evidence="1">Uncharacterized protein</fullName>
    </submittedName>
</protein>
<dbReference type="Proteomes" id="UP000265618">
    <property type="component" value="Unassembled WGS sequence"/>
</dbReference>
<dbReference type="AlphaFoldDB" id="A0A391NKE3"/>
<sequence length="404" mass="44947">MVVVKFKATIQKQAGATDVHFSHQAFLRSLVKSTLKINGVTIYNNNQDQGLIATSIIKHDFAEDFMERYDGYVVNKTSLDPDELGGQTYWETVINEKADALQAEGDTDEIYFVIAIPLVVLDTFYAKAKAPIQKLELRLTVGTMNQMVQKRYIHSHGQDNAFAAWDRATNNLLSFELSQANLLIPLVKLAPMSIVQLEENGDKPFAIAINYQKMKINTIPLTSTTNSKSLTVTNGRTLEVYIPEADQSLKCFAHMPYERFAFSAGGASFPVITINNYQELNRLAHGIKGFAMKPKVQSSTNYCSIDSIDSTVNKFATASPFYPHSFDLALSDINDVLYENSPDKNTCTGSLQLNFAGQPNAAARSATGQEWDYANAYVLQREDIICEFRKVNGVFTPVIVTNDV</sequence>
<evidence type="ECO:0000313" key="1">
    <source>
        <dbReference type="EMBL" id="GCA62524.1"/>
    </source>
</evidence>